<keyword evidence="3" id="KW-1185">Reference proteome</keyword>
<feature type="transmembrane region" description="Helical" evidence="1">
    <location>
        <begin position="83"/>
        <end position="101"/>
    </location>
</feature>
<reference evidence="3" key="1">
    <citation type="submission" date="2014-02" db="EMBL/GenBank/DDBJ databases">
        <title>Complete genome sequence and comparative genomic analysis of the nitrogen-fixing bacterium Leptospirillum ferriphilum YSK.</title>
        <authorList>
            <person name="Guo X."/>
            <person name="Yin H."/>
            <person name="Liang Y."/>
            <person name="Hu Q."/>
            <person name="Ma L."/>
            <person name="Xiao Y."/>
            <person name="Zhang X."/>
            <person name="Qiu G."/>
            <person name="Liu X."/>
        </authorList>
    </citation>
    <scope>NUCLEOTIDE SEQUENCE [LARGE SCALE GENOMIC DNA]</scope>
    <source>
        <strain evidence="3">YSK</strain>
    </source>
</reference>
<sequence length="110" mass="12483">MADIDEMLTERFDGILEGTNNIPAALILILTMTVVTAELLTFPLFGARPQYPGHPHHWLIQGVPVLKAHLSKTLGRPWWDQGYVINSTYVAVFYTWMGLLLKRTEVAKDF</sequence>
<dbReference type="Proteomes" id="UP000027059">
    <property type="component" value="Chromosome"/>
</dbReference>
<reference evidence="2 3" key="2">
    <citation type="journal article" date="2015" name="Biomed. Res. Int.">
        <title>Effects of Arsenite Resistance on the Growth and Functional Gene Expression of Leptospirillum ferriphilum and Acidithiobacillus thiooxidans in Pure Culture and Coculture.</title>
        <authorList>
            <person name="Jiang H."/>
            <person name="Liang Y."/>
            <person name="Yin H."/>
            <person name="Xiao Y."/>
            <person name="Guo X."/>
            <person name="Xu Y."/>
            <person name="Hu Q."/>
            <person name="Liu H."/>
            <person name="Liu X."/>
        </authorList>
    </citation>
    <scope>NUCLEOTIDE SEQUENCE [LARGE SCALE GENOMIC DNA]</scope>
    <source>
        <strain evidence="2 3">YSK</strain>
    </source>
</reference>
<dbReference type="EMBL" id="CP007243">
    <property type="protein sequence ID" value="AIA30954.1"/>
    <property type="molecule type" value="Genomic_DNA"/>
</dbReference>
<dbReference type="RefSeq" id="WP_014961668.1">
    <property type="nucleotide sequence ID" value="NZ_CP007243.1"/>
</dbReference>
<keyword evidence="1" id="KW-0472">Membrane</keyword>
<evidence type="ECO:0000313" key="2">
    <source>
        <dbReference type="EMBL" id="AIA30954.1"/>
    </source>
</evidence>
<dbReference type="HOGENOM" id="CLU_2167851_0_0_0"/>
<dbReference type="KEGG" id="lfp:Y981_09990"/>
<keyword evidence="1" id="KW-1133">Transmembrane helix</keyword>
<accession>A0A059XQU0</accession>
<keyword evidence="1" id="KW-0812">Transmembrane</keyword>
<dbReference type="AlphaFoldDB" id="A0A059XQU0"/>
<feature type="transmembrane region" description="Helical" evidence="1">
    <location>
        <begin position="21"/>
        <end position="45"/>
    </location>
</feature>
<protein>
    <submittedName>
        <fullName evidence="2">Uncharacterized protein</fullName>
    </submittedName>
</protein>
<proteinExistence type="predicted"/>
<organism evidence="2 3">
    <name type="scientific">Leptospirillum ferriphilum YSK</name>
    <dbReference type="NCBI Taxonomy" id="1441628"/>
    <lineage>
        <taxon>Bacteria</taxon>
        <taxon>Pseudomonadati</taxon>
        <taxon>Nitrospirota</taxon>
        <taxon>Nitrospiria</taxon>
        <taxon>Nitrospirales</taxon>
        <taxon>Nitrospiraceae</taxon>
        <taxon>Leptospirillum</taxon>
    </lineage>
</organism>
<dbReference type="OrthoDB" id="9803144at2"/>
<evidence type="ECO:0000313" key="3">
    <source>
        <dbReference type="Proteomes" id="UP000027059"/>
    </source>
</evidence>
<gene>
    <name evidence="2" type="ORF">Y981_09990</name>
</gene>
<evidence type="ECO:0000256" key="1">
    <source>
        <dbReference type="SAM" id="Phobius"/>
    </source>
</evidence>
<name>A0A059XQU0_9BACT</name>